<proteinExistence type="predicted"/>
<reference evidence="1" key="1">
    <citation type="submission" date="2022-12" db="EMBL/GenBank/DDBJ databases">
        <authorList>
            <person name="Petersen C."/>
        </authorList>
    </citation>
    <scope>NUCLEOTIDE SEQUENCE</scope>
    <source>
        <strain evidence="1">IBT 17660</strain>
    </source>
</reference>
<protein>
    <submittedName>
        <fullName evidence="1">Uncharacterized protein</fullName>
    </submittedName>
</protein>
<evidence type="ECO:0000313" key="1">
    <source>
        <dbReference type="EMBL" id="KAJ5462461.1"/>
    </source>
</evidence>
<evidence type="ECO:0000313" key="2">
    <source>
        <dbReference type="Proteomes" id="UP001147760"/>
    </source>
</evidence>
<dbReference type="OrthoDB" id="4364904at2759"/>
<dbReference type="EMBL" id="JAPWDO010000007">
    <property type="protein sequence ID" value="KAJ5462461.1"/>
    <property type="molecule type" value="Genomic_DNA"/>
</dbReference>
<reference evidence="1" key="2">
    <citation type="journal article" date="2023" name="IMA Fungus">
        <title>Comparative genomic study of the Penicillium genus elucidates a diverse pangenome and 15 lateral gene transfer events.</title>
        <authorList>
            <person name="Petersen C."/>
            <person name="Sorensen T."/>
            <person name="Nielsen M.R."/>
            <person name="Sondergaard T.E."/>
            <person name="Sorensen J.L."/>
            <person name="Fitzpatrick D.A."/>
            <person name="Frisvad J.C."/>
            <person name="Nielsen K.L."/>
        </authorList>
    </citation>
    <scope>NUCLEOTIDE SEQUENCE</scope>
    <source>
        <strain evidence="1">IBT 17660</strain>
    </source>
</reference>
<gene>
    <name evidence="1" type="ORF">N7530_010666</name>
</gene>
<comment type="caution">
    <text evidence="1">The sequence shown here is derived from an EMBL/GenBank/DDBJ whole genome shotgun (WGS) entry which is preliminary data.</text>
</comment>
<dbReference type="AlphaFoldDB" id="A0A9W9WI09"/>
<keyword evidence="2" id="KW-1185">Reference proteome</keyword>
<accession>A0A9W9WI09</accession>
<sequence>MPRPRRPTSTQRSRARYGFCDDDEILPTTRHLTMMNKKAQMELAAFSDKHKLPYYDRIDVDDHGWLVTPSVPDCRTKRRRR</sequence>
<name>A0A9W9WI09_9EURO</name>
<dbReference type="Proteomes" id="UP001147760">
    <property type="component" value="Unassembled WGS sequence"/>
</dbReference>
<organism evidence="1 2">
    <name type="scientific">Penicillium desertorum</name>
    <dbReference type="NCBI Taxonomy" id="1303715"/>
    <lineage>
        <taxon>Eukaryota</taxon>
        <taxon>Fungi</taxon>
        <taxon>Dikarya</taxon>
        <taxon>Ascomycota</taxon>
        <taxon>Pezizomycotina</taxon>
        <taxon>Eurotiomycetes</taxon>
        <taxon>Eurotiomycetidae</taxon>
        <taxon>Eurotiales</taxon>
        <taxon>Aspergillaceae</taxon>
        <taxon>Penicillium</taxon>
    </lineage>
</organism>